<dbReference type="AlphaFoldDB" id="A0AAV8ZAJ3"/>
<organism evidence="1 2">
    <name type="scientific">Aromia moschata</name>
    <dbReference type="NCBI Taxonomy" id="1265417"/>
    <lineage>
        <taxon>Eukaryota</taxon>
        <taxon>Metazoa</taxon>
        <taxon>Ecdysozoa</taxon>
        <taxon>Arthropoda</taxon>
        <taxon>Hexapoda</taxon>
        <taxon>Insecta</taxon>
        <taxon>Pterygota</taxon>
        <taxon>Neoptera</taxon>
        <taxon>Endopterygota</taxon>
        <taxon>Coleoptera</taxon>
        <taxon>Polyphaga</taxon>
        <taxon>Cucujiformia</taxon>
        <taxon>Chrysomeloidea</taxon>
        <taxon>Cerambycidae</taxon>
        <taxon>Cerambycinae</taxon>
        <taxon>Callichromatini</taxon>
        <taxon>Aromia</taxon>
    </lineage>
</organism>
<name>A0AAV8ZAJ3_9CUCU</name>
<evidence type="ECO:0000313" key="1">
    <source>
        <dbReference type="EMBL" id="KAJ8961371.1"/>
    </source>
</evidence>
<dbReference type="EMBL" id="JAPWTK010000005">
    <property type="protein sequence ID" value="KAJ8961371.1"/>
    <property type="molecule type" value="Genomic_DNA"/>
</dbReference>
<proteinExistence type="predicted"/>
<evidence type="ECO:0000313" key="2">
    <source>
        <dbReference type="Proteomes" id="UP001162162"/>
    </source>
</evidence>
<sequence>LRKTTMISQKTGDYHEDMNTYVYEKWFSSILCNLEPGSVVVMDNASLTINKIIPFADNQLKLQLLEISRLRKGKYVKYVEDETASVHPFESGIPITVIRLPPSGGW</sequence>
<accession>A0AAV8ZAJ3</accession>
<comment type="caution">
    <text evidence="1">The sequence shown here is derived from an EMBL/GenBank/DDBJ whole genome shotgun (WGS) entry which is preliminary data.</text>
</comment>
<keyword evidence="2" id="KW-1185">Reference proteome</keyword>
<gene>
    <name evidence="1" type="ORF">NQ318_014614</name>
</gene>
<reference evidence="1" key="1">
    <citation type="journal article" date="2023" name="Insect Mol. Biol.">
        <title>Genome sequencing provides insights into the evolution of gene families encoding plant cell wall-degrading enzymes in longhorned beetles.</title>
        <authorList>
            <person name="Shin N.R."/>
            <person name="Okamura Y."/>
            <person name="Kirsch R."/>
            <person name="Pauchet Y."/>
        </authorList>
    </citation>
    <scope>NUCLEOTIDE SEQUENCE</scope>
    <source>
        <strain evidence="1">AMC_N1</strain>
    </source>
</reference>
<protein>
    <submittedName>
        <fullName evidence="1">Uncharacterized protein</fullName>
    </submittedName>
</protein>
<feature type="non-terminal residue" evidence="1">
    <location>
        <position position="1"/>
    </location>
</feature>
<dbReference type="Proteomes" id="UP001162162">
    <property type="component" value="Unassembled WGS sequence"/>
</dbReference>